<name>A0A7V4ABC5_UNCW3</name>
<proteinExistence type="inferred from homology"/>
<dbReference type="Gene3D" id="3.40.50.12230">
    <property type="match status" value="1"/>
</dbReference>
<dbReference type="AlphaFoldDB" id="A0A7V4ABC5"/>
<dbReference type="CDD" id="cd08704">
    <property type="entry name" value="Met_tRNA_FMT_C"/>
    <property type="match status" value="1"/>
</dbReference>
<dbReference type="GO" id="GO:0005829">
    <property type="term" value="C:cytosol"/>
    <property type="evidence" value="ECO:0007669"/>
    <property type="project" value="TreeGrafter"/>
</dbReference>
<dbReference type="SUPFAM" id="SSF50486">
    <property type="entry name" value="FMT C-terminal domain-like"/>
    <property type="match status" value="1"/>
</dbReference>
<evidence type="ECO:0000313" key="8">
    <source>
        <dbReference type="EMBL" id="HGM97485.1"/>
    </source>
</evidence>
<dbReference type="GO" id="GO:0004479">
    <property type="term" value="F:methionyl-tRNA formyltransferase activity"/>
    <property type="evidence" value="ECO:0007669"/>
    <property type="project" value="UniProtKB-UniRule"/>
</dbReference>
<evidence type="ECO:0000259" key="6">
    <source>
        <dbReference type="Pfam" id="PF00551"/>
    </source>
</evidence>
<dbReference type="InterPro" id="IPR036477">
    <property type="entry name" value="Formyl_transf_N_sf"/>
</dbReference>
<feature type="binding site" evidence="5">
    <location>
        <begin position="119"/>
        <end position="122"/>
    </location>
    <ligand>
        <name>(6S)-5,6,7,8-tetrahydrofolate</name>
        <dbReference type="ChEBI" id="CHEBI:57453"/>
    </ligand>
</feature>
<comment type="similarity">
    <text evidence="1 5">Belongs to the Fmt family.</text>
</comment>
<evidence type="ECO:0000256" key="4">
    <source>
        <dbReference type="ARBA" id="ARBA00022917"/>
    </source>
</evidence>
<organism evidence="8">
    <name type="scientific">candidate division WOR-3 bacterium</name>
    <dbReference type="NCBI Taxonomy" id="2052148"/>
    <lineage>
        <taxon>Bacteria</taxon>
        <taxon>Bacteria division WOR-3</taxon>
    </lineage>
</organism>
<evidence type="ECO:0000259" key="7">
    <source>
        <dbReference type="Pfam" id="PF02911"/>
    </source>
</evidence>
<evidence type="ECO:0000256" key="5">
    <source>
        <dbReference type="HAMAP-Rule" id="MF_00182"/>
    </source>
</evidence>
<dbReference type="SUPFAM" id="SSF53328">
    <property type="entry name" value="Formyltransferase"/>
    <property type="match status" value="1"/>
</dbReference>
<comment type="caution">
    <text evidence="8">The sequence shown here is derived from an EMBL/GenBank/DDBJ whole genome shotgun (WGS) entry which is preliminary data.</text>
</comment>
<dbReference type="InterPro" id="IPR044135">
    <property type="entry name" value="Met-tRNA-FMT_C"/>
</dbReference>
<dbReference type="HAMAP" id="MF_00182">
    <property type="entry name" value="Formyl_trans"/>
    <property type="match status" value="1"/>
</dbReference>
<evidence type="ECO:0000256" key="1">
    <source>
        <dbReference type="ARBA" id="ARBA00010699"/>
    </source>
</evidence>
<gene>
    <name evidence="5" type="primary">fmt</name>
    <name evidence="8" type="ORF">ENT96_00335</name>
</gene>
<keyword evidence="3 5" id="KW-0808">Transferase</keyword>
<dbReference type="InterPro" id="IPR005793">
    <property type="entry name" value="Formyl_trans_C"/>
</dbReference>
<dbReference type="InterPro" id="IPR011034">
    <property type="entry name" value="Formyl_transferase-like_C_sf"/>
</dbReference>
<dbReference type="CDD" id="cd08646">
    <property type="entry name" value="FMT_core_Met-tRNA-FMT_N"/>
    <property type="match status" value="1"/>
</dbReference>
<evidence type="ECO:0000256" key="3">
    <source>
        <dbReference type="ARBA" id="ARBA00022679"/>
    </source>
</evidence>
<comment type="catalytic activity">
    <reaction evidence="5">
        <text>L-methionyl-tRNA(fMet) + (6R)-10-formyltetrahydrofolate = N-formyl-L-methionyl-tRNA(fMet) + (6S)-5,6,7,8-tetrahydrofolate + H(+)</text>
        <dbReference type="Rhea" id="RHEA:24380"/>
        <dbReference type="Rhea" id="RHEA-COMP:9952"/>
        <dbReference type="Rhea" id="RHEA-COMP:9953"/>
        <dbReference type="ChEBI" id="CHEBI:15378"/>
        <dbReference type="ChEBI" id="CHEBI:57453"/>
        <dbReference type="ChEBI" id="CHEBI:78530"/>
        <dbReference type="ChEBI" id="CHEBI:78844"/>
        <dbReference type="ChEBI" id="CHEBI:195366"/>
        <dbReference type="EC" id="2.1.2.9"/>
    </reaction>
</comment>
<feature type="domain" description="Formyl transferase C-terminal" evidence="7">
    <location>
        <begin position="211"/>
        <end position="306"/>
    </location>
</feature>
<dbReference type="InterPro" id="IPR002376">
    <property type="entry name" value="Formyl_transf_N"/>
</dbReference>
<dbReference type="PANTHER" id="PTHR11138:SF5">
    <property type="entry name" value="METHIONYL-TRNA FORMYLTRANSFERASE, MITOCHONDRIAL"/>
    <property type="match status" value="1"/>
</dbReference>
<comment type="function">
    <text evidence="5">Attaches a formyl group to the free amino group of methionyl-tRNA(fMet). The formyl group appears to play a dual role in the initiator identity of N-formylmethionyl-tRNA by promoting its recognition by IF2 and preventing the misappropriation of this tRNA by the elongation apparatus.</text>
</comment>
<sequence>MEEVMEGEKNFKIAFFGSGNFAYKFLLNIIEKKINPEIIITAPDAPSGRGRQLKPTKVKEIALEKNIPCFTPYDPNSPGFLEELKKYEIDYLILADYGKILKRELLLLPKIKPLNLHPSLLPKYRGAAPLERAIMNGEKYTGFTIFIMNEKIDAGDIVYQEKIEIDDKTKGELEDEISLRSSEVLYDILLQISENKIKPKPQKGEVIYASKIKEEELWIDWKKDAEEVKNKIHALSPIPGARTHFDGKYTKIYKVRVHKDMDGPPGKIKIEEGRLYVFCAKGAIEIIEIQPAGKKIMEAKEYILGYHPIWAE</sequence>
<keyword evidence="4 5" id="KW-0648">Protein biosynthesis</keyword>
<protein>
    <recommendedName>
        <fullName evidence="2 5">Methionyl-tRNA formyltransferase</fullName>
        <ecNumber evidence="2 5">2.1.2.9</ecNumber>
    </recommendedName>
</protein>
<dbReference type="EC" id="2.1.2.9" evidence="2 5"/>
<dbReference type="PANTHER" id="PTHR11138">
    <property type="entry name" value="METHIONYL-TRNA FORMYLTRANSFERASE"/>
    <property type="match status" value="1"/>
</dbReference>
<reference evidence="8" key="1">
    <citation type="journal article" date="2020" name="mSystems">
        <title>Genome- and Community-Level Interaction Insights into Carbon Utilization and Element Cycling Functions of Hydrothermarchaeota in Hydrothermal Sediment.</title>
        <authorList>
            <person name="Zhou Z."/>
            <person name="Liu Y."/>
            <person name="Xu W."/>
            <person name="Pan J."/>
            <person name="Luo Z.H."/>
            <person name="Li M."/>
        </authorList>
    </citation>
    <scope>NUCLEOTIDE SEQUENCE [LARGE SCALE GENOMIC DNA]</scope>
    <source>
        <strain evidence="8">SpSt-626</strain>
    </source>
</reference>
<feature type="domain" description="Formyl transferase N-terminal" evidence="6">
    <location>
        <begin position="12"/>
        <end position="185"/>
    </location>
</feature>
<dbReference type="Pfam" id="PF02911">
    <property type="entry name" value="Formyl_trans_C"/>
    <property type="match status" value="1"/>
</dbReference>
<dbReference type="EMBL" id="DTAR01000031">
    <property type="protein sequence ID" value="HGM97485.1"/>
    <property type="molecule type" value="Genomic_DNA"/>
</dbReference>
<dbReference type="NCBIfam" id="TIGR00460">
    <property type="entry name" value="fmt"/>
    <property type="match status" value="1"/>
</dbReference>
<dbReference type="InterPro" id="IPR005794">
    <property type="entry name" value="Fmt"/>
</dbReference>
<dbReference type="InterPro" id="IPR041711">
    <property type="entry name" value="Met-tRNA-FMT_N"/>
</dbReference>
<evidence type="ECO:0000256" key="2">
    <source>
        <dbReference type="ARBA" id="ARBA00012261"/>
    </source>
</evidence>
<accession>A0A7V4ABC5</accession>
<dbReference type="Pfam" id="PF00551">
    <property type="entry name" value="Formyl_trans_N"/>
    <property type="match status" value="1"/>
</dbReference>